<dbReference type="EMBL" id="OX596088">
    <property type="protein sequence ID" value="CAN0515770.1"/>
    <property type="molecule type" value="Genomic_DNA"/>
</dbReference>
<feature type="non-terminal residue" evidence="1">
    <location>
        <position position="224"/>
    </location>
</feature>
<name>A0AC59ZV26_RANTA</name>
<sequence>MSSHNSRLAADSYKNCVWTISGEAPEFRAPVSCGVPLRSCKAPDQISGAARTSQTLGGRGPSRGKVDEQACGSRPCVGIPVSPGVRLLRSRPGVPRVARAGSLRRPRSGEPPVSGPGNPDSPLPAPSLSSLGSLGIRKTGPRRGRVSEPGVGAAAPVGLPPPPSPAHAPARALSLPVSESRPGRRRWQRRRWLGRRGALECAAGSPAAPGEPGWEPAGWRGAGL</sequence>
<accession>A0AC59ZV26</accession>
<gene>
    <name evidence="1" type="ORF">MRATA1EN22A_LOCUS23463</name>
</gene>
<organism evidence="1 2">
    <name type="scientific">Rangifer tarandus platyrhynchus</name>
    <name type="common">Svalbard reindeer</name>
    <dbReference type="NCBI Taxonomy" id="3082113"/>
    <lineage>
        <taxon>Eukaryota</taxon>
        <taxon>Metazoa</taxon>
        <taxon>Chordata</taxon>
        <taxon>Craniata</taxon>
        <taxon>Vertebrata</taxon>
        <taxon>Euteleostomi</taxon>
        <taxon>Mammalia</taxon>
        <taxon>Eutheria</taxon>
        <taxon>Laurasiatheria</taxon>
        <taxon>Artiodactyla</taxon>
        <taxon>Ruminantia</taxon>
        <taxon>Pecora</taxon>
        <taxon>Cervidae</taxon>
        <taxon>Odocoileinae</taxon>
        <taxon>Rangifer</taxon>
    </lineage>
</organism>
<proteinExistence type="predicted"/>
<dbReference type="Proteomes" id="UP001162501">
    <property type="component" value="Chromosome 4"/>
</dbReference>
<reference evidence="1" key="2">
    <citation type="submission" date="2025-03" db="EMBL/GenBank/DDBJ databases">
        <authorList>
            <consortium name="ELIXIR-Norway"/>
            <consortium name="Elixir Norway"/>
        </authorList>
    </citation>
    <scope>NUCLEOTIDE SEQUENCE</scope>
</reference>
<feature type="non-terminal residue" evidence="1">
    <location>
        <position position="1"/>
    </location>
</feature>
<protein>
    <submittedName>
        <fullName evidence="1">Uncharacterized protein</fullName>
    </submittedName>
</protein>
<evidence type="ECO:0000313" key="2">
    <source>
        <dbReference type="Proteomes" id="UP001162501"/>
    </source>
</evidence>
<reference evidence="1" key="1">
    <citation type="submission" date="2023-05" db="EMBL/GenBank/DDBJ databases">
        <authorList>
            <consortium name="ELIXIR-Norway"/>
        </authorList>
    </citation>
    <scope>NUCLEOTIDE SEQUENCE</scope>
</reference>
<evidence type="ECO:0000313" key="1">
    <source>
        <dbReference type="EMBL" id="CAN0515770.1"/>
    </source>
</evidence>